<dbReference type="PANTHER" id="PTHR37755:SF1">
    <property type="entry name" value="PROTEIN TIC 56, CHLOROPLASTIC"/>
    <property type="match status" value="1"/>
</dbReference>
<proteinExistence type="predicted"/>
<name>A0A803MK47_CHEQI</name>
<organism evidence="2 3">
    <name type="scientific">Chenopodium quinoa</name>
    <name type="common">Quinoa</name>
    <dbReference type="NCBI Taxonomy" id="63459"/>
    <lineage>
        <taxon>Eukaryota</taxon>
        <taxon>Viridiplantae</taxon>
        <taxon>Streptophyta</taxon>
        <taxon>Embryophyta</taxon>
        <taxon>Tracheophyta</taxon>
        <taxon>Spermatophyta</taxon>
        <taxon>Magnoliopsida</taxon>
        <taxon>eudicotyledons</taxon>
        <taxon>Gunneridae</taxon>
        <taxon>Pentapetalae</taxon>
        <taxon>Caryophyllales</taxon>
        <taxon>Chenopodiaceae</taxon>
        <taxon>Chenopodioideae</taxon>
        <taxon>Atripliceae</taxon>
        <taxon>Chenopodium</taxon>
    </lineage>
</organism>
<dbReference type="EnsemblPlants" id="AUR62030780-RA">
    <property type="protein sequence ID" value="AUR62030780-RA:cds"/>
    <property type="gene ID" value="AUR62030780"/>
</dbReference>
<reference evidence="2" key="2">
    <citation type="submission" date="2021-03" db="UniProtKB">
        <authorList>
            <consortium name="EnsemblPlants"/>
        </authorList>
    </citation>
    <scope>IDENTIFICATION</scope>
</reference>
<dbReference type="AlphaFoldDB" id="A0A803MK47"/>
<feature type="region of interest" description="Disordered" evidence="1">
    <location>
        <begin position="166"/>
        <end position="186"/>
    </location>
</feature>
<sequence>MSPWVPLKGFEKKTYKQLQEEAMESKKRDLAVLKANDGYWPGVRTPSHALFLWASGSELTTILEADHMPNKFIPKHLRLQLAKAIPGLRPWEVISVEQAMDQITYGREWYREPLGSYTTGPPYIRRWNRDVKRIFKVFEDLSFQVYKKLNRTIPGFEEVMKKVEEDATAREENRKQRRKAEKEAETEAYIERYKHNLLSKLTSPRPTTEGNEDHAFEVNNDHHENGNARVRDVKNDGGEERLEGRNEEKEVIKKVDEESEVGNIHSNGGSLISNLVQDVAAPEGDEASILIQSIRWDDHPAIMAVGVVDGTSENIFRAVMSLGSLRS</sequence>
<accession>A0A803MK47</accession>
<dbReference type="GO" id="GO:0009706">
    <property type="term" value="C:chloroplast inner membrane"/>
    <property type="evidence" value="ECO:0007669"/>
    <property type="project" value="TreeGrafter"/>
</dbReference>
<feature type="region of interest" description="Disordered" evidence="1">
    <location>
        <begin position="217"/>
        <end position="248"/>
    </location>
</feature>
<dbReference type="Gramene" id="AUR62030780-RA">
    <property type="protein sequence ID" value="AUR62030780-RA:cds"/>
    <property type="gene ID" value="AUR62030780"/>
</dbReference>
<evidence type="ECO:0000313" key="3">
    <source>
        <dbReference type="Proteomes" id="UP000596660"/>
    </source>
</evidence>
<dbReference type="PANTHER" id="PTHR37755">
    <property type="entry name" value="PROTEIN TIC 56, CHLOROPLASTIC"/>
    <property type="match status" value="1"/>
</dbReference>
<evidence type="ECO:0000313" key="2">
    <source>
        <dbReference type="EnsemblPlants" id="AUR62030780-RA:cds"/>
    </source>
</evidence>
<dbReference type="GO" id="GO:0045037">
    <property type="term" value="P:protein import into chloroplast stroma"/>
    <property type="evidence" value="ECO:0007669"/>
    <property type="project" value="TreeGrafter"/>
</dbReference>
<evidence type="ECO:0000256" key="1">
    <source>
        <dbReference type="SAM" id="MobiDB-lite"/>
    </source>
</evidence>
<reference evidence="2" key="1">
    <citation type="journal article" date="2017" name="Nature">
        <title>The genome of Chenopodium quinoa.</title>
        <authorList>
            <person name="Jarvis D.E."/>
            <person name="Ho Y.S."/>
            <person name="Lightfoot D.J."/>
            <person name="Schmoeckel S.M."/>
            <person name="Li B."/>
            <person name="Borm T.J.A."/>
            <person name="Ohyanagi H."/>
            <person name="Mineta K."/>
            <person name="Michell C.T."/>
            <person name="Saber N."/>
            <person name="Kharbatia N.M."/>
            <person name="Rupper R.R."/>
            <person name="Sharp A.R."/>
            <person name="Dally N."/>
            <person name="Boughton B.A."/>
            <person name="Woo Y.H."/>
            <person name="Gao G."/>
            <person name="Schijlen E.G.W.M."/>
            <person name="Guo X."/>
            <person name="Momin A.A."/>
            <person name="Negrao S."/>
            <person name="Al-Babili S."/>
            <person name="Gehring C."/>
            <person name="Roessner U."/>
            <person name="Jung C."/>
            <person name="Murphy K."/>
            <person name="Arold S.T."/>
            <person name="Gojobori T."/>
            <person name="van der Linden C.G."/>
            <person name="van Loo E.N."/>
            <person name="Jellen E.N."/>
            <person name="Maughan P.J."/>
            <person name="Tester M."/>
        </authorList>
    </citation>
    <scope>NUCLEOTIDE SEQUENCE [LARGE SCALE GENOMIC DNA]</scope>
    <source>
        <strain evidence="2">cv. PI 614886</strain>
    </source>
</reference>
<protein>
    <submittedName>
        <fullName evidence="2">Uncharacterized protein</fullName>
    </submittedName>
</protein>
<keyword evidence="3" id="KW-1185">Reference proteome</keyword>
<dbReference type="Proteomes" id="UP000596660">
    <property type="component" value="Unplaced"/>
</dbReference>
<dbReference type="InterPro" id="IPR037471">
    <property type="entry name" value="TIC56"/>
</dbReference>